<sequence>MAATADSLQREVEALQACCPALCPAIVPNGYDTKDLVGLIEHAGKESLNDFENLLDLGGEKVTACCVCGADGNPSASGSESEAEDEDDAKQTLSFTLLTGVDFKTRNIVLRRAGFACMQCRALRSTCRMIRFAALRVGSRGEGSSHSDMDADADTDNSRQRLLLLAAHLAAVNKAPVSIQANPDALIVWLQELYCRAYALQVVASNLSGWRAVGPGGQPLRLREGKDVVAAAKLLLGDLTSEARAQNQKQQNQKQQKKKRGNAGTTPRQVLEIRSADTCAPAGGVGKGHGGLHAAQPPGQAQAKGKGKKRTGGDASLSGPEAGVSGAEAMEAHYDHRAAAAAGELQAAKKRKKAVATAAAAAAAATISGREAHLAKGKEAAIPGAKASPGGSRQLSGTTLEAKNVTTPSGASKAAAAATVQRQKATKAKKIKQHSKGLEASDDGLEEGHGIDKEGDGAKKGAEGQAGRGKQHAGFGAVAAEQKLPGEGKVARAQAAAEAGERRRRTRKTAPGLAVTEGKEVGKGAPSSAGAVERQTKKPKVSKR</sequence>
<feature type="compositionally biased region" description="Basic and acidic residues" evidence="1">
    <location>
        <begin position="446"/>
        <end position="462"/>
    </location>
</feature>
<gene>
    <name evidence="2" type="ORF">VaNZ11_008032</name>
</gene>
<name>A0ABQ5S4G4_9CHLO</name>
<dbReference type="Proteomes" id="UP001165090">
    <property type="component" value="Unassembled WGS sequence"/>
</dbReference>
<evidence type="ECO:0000313" key="2">
    <source>
        <dbReference type="EMBL" id="GLI64679.1"/>
    </source>
</evidence>
<protein>
    <submittedName>
        <fullName evidence="2">Uncharacterized protein</fullName>
    </submittedName>
</protein>
<proteinExistence type="predicted"/>
<feature type="region of interest" description="Disordered" evidence="1">
    <location>
        <begin position="403"/>
        <end position="544"/>
    </location>
</feature>
<comment type="caution">
    <text evidence="2">The sequence shown here is derived from an EMBL/GenBank/DDBJ whole genome shotgun (WGS) entry which is preliminary data.</text>
</comment>
<dbReference type="EMBL" id="BSDZ01000020">
    <property type="protein sequence ID" value="GLI64679.1"/>
    <property type="molecule type" value="Genomic_DNA"/>
</dbReference>
<feature type="compositionally biased region" description="Basic residues" evidence="1">
    <location>
        <begin position="424"/>
        <end position="435"/>
    </location>
</feature>
<feature type="region of interest" description="Disordered" evidence="1">
    <location>
        <begin position="282"/>
        <end position="322"/>
    </location>
</feature>
<evidence type="ECO:0000313" key="3">
    <source>
        <dbReference type="Proteomes" id="UP001165090"/>
    </source>
</evidence>
<reference evidence="2 3" key="1">
    <citation type="journal article" date="2023" name="IScience">
        <title>Expanded male sex-determining region conserved during the evolution of homothallism in the green alga Volvox.</title>
        <authorList>
            <person name="Yamamoto K."/>
            <person name="Matsuzaki R."/>
            <person name="Mahakham W."/>
            <person name="Heman W."/>
            <person name="Sekimoto H."/>
            <person name="Kawachi M."/>
            <person name="Minakuchi Y."/>
            <person name="Toyoda A."/>
            <person name="Nozaki H."/>
        </authorList>
    </citation>
    <scope>NUCLEOTIDE SEQUENCE [LARGE SCALE GENOMIC DNA]</scope>
    <source>
        <strain evidence="2 3">NIES-4468</strain>
    </source>
</reference>
<feature type="compositionally biased region" description="Low complexity" evidence="1">
    <location>
        <begin position="292"/>
        <end position="304"/>
    </location>
</feature>
<keyword evidence="3" id="KW-1185">Reference proteome</keyword>
<feature type="compositionally biased region" description="Low complexity" evidence="1">
    <location>
        <begin position="411"/>
        <end position="423"/>
    </location>
</feature>
<evidence type="ECO:0000256" key="1">
    <source>
        <dbReference type="SAM" id="MobiDB-lite"/>
    </source>
</evidence>
<feature type="region of interest" description="Disordered" evidence="1">
    <location>
        <begin position="243"/>
        <end position="270"/>
    </location>
</feature>
<accession>A0ABQ5S4G4</accession>
<organism evidence="2 3">
    <name type="scientific">Volvox africanus</name>
    <dbReference type="NCBI Taxonomy" id="51714"/>
    <lineage>
        <taxon>Eukaryota</taxon>
        <taxon>Viridiplantae</taxon>
        <taxon>Chlorophyta</taxon>
        <taxon>core chlorophytes</taxon>
        <taxon>Chlorophyceae</taxon>
        <taxon>CS clade</taxon>
        <taxon>Chlamydomonadales</taxon>
        <taxon>Volvocaceae</taxon>
        <taxon>Volvox</taxon>
    </lineage>
</organism>